<protein>
    <submittedName>
        <fullName evidence="1">Uncharacterized protein</fullName>
    </submittedName>
</protein>
<evidence type="ECO:0000313" key="1">
    <source>
        <dbReference type="EMBL" id="PLW14895.1"/>
    </source>
</evidence>
<proteinExistence type="predicted"/>
<organism evidence="1 2">
    <name type="scientific">Puccinia coronata f. sp. avenae</name>
    <dbReference type="NCBI Taxonomy" id="200324"/>
    <lineage>
        <taxon>Eukaryota</taxon>
        <taxon>Fungi</taxon>
        <taxon>Dikarya</taxon>
        <taxon>Basidiomycota</taxon>
        <taxon>Pucciniomycotina</taxon>
        <taxon>Pucciniomycetes</taxon>
        <taxon>Pucciniales</taxon>
        <taxon>Pucciniaceae</taxon>
        <taxon>Puccinia</taxon>
    </lineage>
</organism>
<accession>A0A2N5SNR8</accession>
<reference evidence="1 2" key="1">
    <citation type="submission" date="2017-11" db="EMBL/GenBank/DDBJ databases">
        <title>De novo assembly and phasing of dikaryotic genomes from two isolates of Puccinia coronata f. sp. avenae, the causal agent of oat crown rust.</title>
        <authorList>
            <person name="Miller M.E."/>
            <person name="Zhang Y."/>
            <person name="Omidvar V."/>
            <person name="Sperschneider J."/>
            <person name="Schwessinger B."/>
            <person name="Raley C."/>
            <person name="Palmer J.M."/>
            <person name="Garnica D."/>
            <person name="Upadhyaya N."/>
            <person name="Rathjen J."/>
            <person name="Taylor J.M."/>
            <person name="Park R.F."/>
            <person name="Dodds P.N."/>
            <person name="Hirsch C.D."/>
            <person name="Kianian S.F."/>
            <person name="Figueroa M."/>
        </authorList>
    </citation>
    <scope>NUCLEOTIDE SEQUENCE [LARGE SCALE GENOMIC DNA]</scope>
    <source>
        <strain evidence="1">12SD80</strain>
    </source>
</reference>
<evidence type="ECO:0000313" key="2">
    <source>
        <dbReference type="Proteomes" id="UP000235392"/>
    </source>
</evidence>
<dbReference type="AlphaFoldDB" id="A0A2N5SNR8"/>
<comment type="caution">
    <text evidence="1">The sequence shown here is derived from an EMBL/GenBank/DDBJ whole genome shotgun (WGS) entry which is preliminary data.</text>
</comment>
<dbReference type="EMBL" id="PGCI01000811">
    <property type="protein sequence ID" value="PLW14895.1"/>
    <property type="molecule type" value="Genomic_DNA"/>
</dbReference>
<name>A0A2N5SNR8_9BASI</name>
<gene>
    <name evidence="1" type="ORF">PCASD_19310</name>
</gene>
<dbReference type="Proteomes" id="UP000235392">
    <property type="component" value="Unassembled WGS sequence"/>
</dbReference>
<sequence length="100" mass="10685">MFLGISPVKSLCSESTFCGIARPAEGAGAGRAHTGASNPKNSSDASLLPTPVLFFIFFQVKGPIPGRSSESIFITRHTNGRFPHNTTDWVHPSSSFAFKC</sequence>